<dbReference type="STRING" id="1768.B1T50_14730"/>
<dbReference type="AlphaFoldDB" id="A0A1V3WXE9"/>
<comment type="caution">
    <text evidence="1">The sequence shown here is derived from an EMBL/GenBank/DDBJ whole genome shotgun (WGS) entry which is preliminary data.</text>
</comment>
<evidence type="ECO:0000313" key="2">
    <source>
        <dbReference type="Proteomes" id="UP000188532"/>
    </source>
</evidence>
<dbReference type="InterPro" id="IPR022534">
    <property type="entry name" value="DUF2563"/>
</dbReference>
<organism evidence="1 2">
    <name type="scientific">Mycobacterium kansasii</name>
    <dbReference type="NCBI Taxonomy" id="1768"/>
    <lineage>
        <taxon>Bacteria</taxon>
        <taxon>Bacillati</taxon>
        <taxon>Actinomycetota</taxon>
        <taxon>Actinomycetes</taxon>
        <taxon>Mycobacteriales</taxon>
        <taxon>Mycobacteriaceae</taxon>
        <taxon>Mycobacterium</taxon>
    </lineage>
</organism>
<gene>
    <name evidence="1" type="ORF">BZL29_5522</name>
</gene>
<dbReference type="EMBL" id="MVBN01000006">
    <property type="protein sequence ID" value="OOK71226.1"/>
    <property type="molecule type" value="Genomic_DNA"/>
</dbReference>
<sequence>MAMFVDTGSLRLGANDSHRAGDHAQDGAGCLSRGPLLSGMFGEFAAAEAFHGAVTSAHAQQVKTLQAHQDALTAVGGNARRAAVGFTGMDDRNAAELRAVRCSSAT</sequence>
<name>A0A1V3WXE9_MYCKA</name>
<dbReference type="Proteomes" id="UP000188532">
    <property type="component" value="Unassembled WGS sequence"/>
</dbReference>
<evidence type="ECO:0008006" key="3">
    <source>
        <dbReference type="Google" id="ProtNLM"/>
    </source>
</evidence>
<accession>A0A1V3WXE9</accession>
<dbReference type="Pfam" id="PF10817">
    <property type="entry name" value="DUF2563"/>
    <property type="match status" value="1"/>
</dbReference>
<protein>
    <recommendedName>
        <fullName evidence="3">DUF2563 domain-containing protein</fullName>
    </recommendedName>
</protein>
<proteinExistence type="predicted"/>
<evidence type="ECO:0000313" key="1">
    <source>
        <dbReference type="EMBL" id="OOK71226.1"/>
    </source>
</evidence>
<reference evidence="1 2" key="1">
    <citation type="submission" date="2017-02" db="EMBL/GenBank/DDBJ databases">
        <title>Complete genome sequences of Mycobacterium kansasii strains isolated from rhesus macaques.</title>
        <authorList>
            <person name="Panda A."/>
            <person name="Nagaraj S."/>
            <person name="Zhao X."/>
            <person name="Tettelin H."/>
            <person name="Detolla L.J."/>
        </authorList>
    </citation>
    <scope>NUCLEOTIDE SEQUENCE [LARGE SCALE GENOMIC DNA]</scope>
    <source>
        <strain evidence="1 2">11-3469</strain>
    </source>
</reference>